<keyword evidence="2" id="KW-0812">Transmembrane</keyword>
<name>A0A9P3HEJ6_9FUNG</name>
<keyword evidence="2" id="KW-0472">Membrane</keyword>
<evidence type="ECO:0000313" key="4">
    <source>
        <dbReference type="Proteomes" id="UP000827284"/>
    </source>
</evidence>
<feature type="transmembrane region" description="Helical" evidence="2">
    <location>
        <begin position="69"/>
        <end position="87"/>
    </location>
</feature>
<accession>A0A9P3HEJ6</accession>
<feature type="region of interest" description="Disordered" evidence="1">
    <location>
        <begin position="207"/>
        <end position="237"/>
    </location>
</feature>
<feature type="compositionally biased region" description="Basic and acidic residues" evidence="1">
    <location>
        <begin position="213"/>
        <end position="223"/>
    </location>
</feature>
<organism evidence="3 4">
    <name type="scientific">Entomortierella parvispora</name>
    <dbReference type="NCBI Taxonomy" id="205924"/>
    <lineage>
        <taxon>Eukaryota</taxon>
        <taxon>Fungi</taxon>
        <taxon>Fungi incertae sedis</taxon>
        <taxon>Mucoromycota</taxon>
        <taxon>Mortierellomycotina</taxon>
        <taxon>Mortierellomycetes</taxon>
        <taxon>Mortierellales</taxon>
        <taxon>Mortierellaceae</taxon>
        <taxon>Entomortierella</taxon>
    </lineage>
</organism>
<dbReference type="AlphaFoldDB" id="A0A9P3HEJ6"/>
<keyword evidence="2" id="KW-1133">Transmembrane helix</keyword>
<feature type="transmembrane region" description="Helical" evidence="2">
    <location>
        <begin position="170"/>
        <end position="191"/>
    </location>
</feature>
<keyword evidence="4" id="KW-1185">Reference proteome</keyword>
<reference evidence="3" key="2">
    <citation type="journal article" date="2022" name="Microbiol. Resour. Announc.">
        <title>Whole-Genome Sequence of Entomortierella parvispora E1425, a Mucoromycotan Fungus Associated with Burkholderiaceae-Related Endosymbiotic Bacteria.</title>
        <authorList>
            <person name="Herlambang A."/>
            <person name="Guo Y."/>
            <person name="Takashima Y."/>
            <person name="Narisawa K."/>
            <person name="Ohta H."/>
            <person name="Nishizawa T."/>
        </authorList>
    </citation>
    <scope>NUCLEOTIDE SEQUENCE</scope>
    <source>
        <strain evidence="3">E1425</strain>
    </source>
</reference>
<proteinExistence type="predicted"/>
<reference evidence="3" key="1">
    <citation type="submission" date="2021-11" db="EMBL/GenBank/DDBJ databases">
        <authorList>
            <person name="Herlambang A."/>
            <person name="Guo Y."/>
            <person name="Takashima Y."/>
            <person name="Nishizawa T."/>
        </authorList>
    </citation>
    <scope>NUCLEOTIDE SEQUENCE</scope>
    <source>
        <strain evidence="3">E1425</strain>
    </source>
</reference>
<dbReference type="Proteomes" id="UP000827284">
    <property type="component" value="Unassembled WGS sequence"/>
</dbReference>
<evidence type="ECO:0000256" key="2">
    <source>
        <dbReference type="SAM" id="Phobius"/>
    </source>
</evidence>
<feature type="transmembrane region" description="Helical" evidence="2">
    <location>
        <begin position="35"/>
        <end position="57"/>
    </location>
</feature>
<evidence type="ECO:0000313" key="3">
    <source>
        <dbReference type="EMBL" id="GJJ75136.1"/>
    </source>
</evidence>
<feature type="transmembrane region" description="Helical" evidence="2">
    <location>
        <begin position="12"/>
        <end position="29"/>
    </location>
</feature>
<evidence type="ECO:0000256" key="1">
    <source>
        <dbReference type="SAM" id="MobiDB-lite"/>
    </source>
</evidence>
<protein>
    <submittedName>
        <fullName evidence="3">Uncharacterized protein</fullName>
    </submittedName>
</protein>
<dbReference type="EMBL" id="BQFW01000010">
    <property type="protein sequence ID" value="GJJ75136.1"/>
    <property type="molecule type" value="Genomic_DNA"/>
</dbReference>
<comment type="caution">
    <text evidence="3">The sequence shown here is derived from an EMBL/GenBank/DDBJ whole genome shotgun (WGS) entry which is preliminary data.</text>
</comment>
<sequence>MMIVWEKVMQRIDYVLIAMFGICFILDIVRAAKLGAAAIFLFAVFWADIWGLGLYSVIALNRFRLSRTFLIIARLKAFAVALIAPSLELHDTQQAIKAYHDYSASSFLKSPKATMQDLLEIVKMIHADPTVVCWGPFESIMETVISKVDDKAVKDGTIHKYCGELQARTILIVITGVVVLIEMLVFWRLCLAESAWARKHLRLGDKNSSATQQEREHNDKDEYQDIEMGENSSRARL</sequence>
<gene>
    <name evidence="3" type="ORF">EMPS_07494</name>
</gene>